<protein>
    <submittedName>
        <fullName evidence="3">Septum formation family protein</fullName>
    </submittedName>
</protein>
<reference evidence="4" key="1">
    <citation type="journal article" date="2019" name="Int. J. Syst. Evol. Microbiol.">
        <title>The Global Catalogue of Microorganisms (GCM) 10K type strain sequencing project: providing services to taxonomists for standard genome sequencing and annotation.</title>
        <authorList>
            <consortium name="The Broad Institute Genomics Platform"/>
            <consortium name="The Broad Institute Genome Sequencing Center for Infectious Disease"/>
            <person name="Wu L."/>
            <person name="Ma J."/>
        </authorList>
    </citation>
    <scope>NUCLEOTIDE SEQUENCE [LARGE SCALE GENOMIC DNA]</scope>
    <source>
        <strain evidence="4">JCM 12762</strain>
    </source>
</reference>
<evidence type="ECO:0000313" key="4">
    <source>
        <dbReference type="Proteomes" id="UP001500943"/>
    </source>
</evidence>
<accession>A0ABP4G793</accession>
<dbReference type="Proteomes" id="UP001500943">
    <property type="component" value="Unassembled WGS sequence"/>
</dbReference>
<comment type="caution">
    <text evidence="3">The sequence shown here is derived from an EMBL/GenBank/DDBJ whole genome shotgun (WGS) entry which is preliminary data.</text>
</comment>
<evidence type="ECO:0000313" key="3">
    <source>
        <dbReference type="EMBL" id="GAA1216109.1"/>
    </source>
</evidence>
<feature type="signal peptide" evidence="1">
    <location>
        <begin position="1"/>
        <end position="21"/>
    </location>
</feature>
<feature type="chain" id="PRO_5045234727" evidence="1">
    <location>
        <begin position="22"/>
        <end position="166"/>
    </location>
</feature>
<dbReference type="EMBL" id="BAAAKW010000027">
    <property type="protein sequence ID" value="GAA1216109.1"/>
    <property type="molecule type" value="Genomic_DNA"/>
</dbReference>
<sequence>MTTEKIWRRALAIATVAAAAAALSGCSVLDQVTNGISDAVDPGPGTTQDVFSLEVGDCEAGNPTEGEVSETKVIDCAEPHGGEIYAASYLPDGDFPSDEEIVAQADADCYAGFESFVGADWDDSMYNYSWYYPTESSWADGDREILCIVYHDGGEQISGSLAGVAK</sequence>
<evidence type="ECO:0000256" key="1">
    <source>
        <dbReference type="SAM" id="SignalP"/>
    </source>
</evidence>
<feature type="domain" description="Septum formation-related" evidence="2">
    <location>
        <begin position="56"/>
        <end position="153"/>
    </location>
</feature>
<name>A0ABP4G793_9MICO</name>
<dbReference type="PROSITE" id="PS51257">
    <property type="entry name" value="PROKAR_LIPOPROTEIN"/>
    <property type="match status" value="1"/>
</dbReference>
<dbReference type="InterPro" id="IPR026004">
    <property type="entry name" value="Septum_form"/>
</dbReference>
<evidence type="ECO:0000259" key="2">
    <source>
        <dbReference type="Pfam" id="PF13845"/>
    </source>
</evidence>
<dbReference type="RefSeq" id="WP_343924510.1">
    <property type="nucleotide sequence ID" value="NZ_BAAAKW010000027.1"/>
</dbReference>
<gene>
    <name evidence="3" type="ORF">GCM10009655_14270</name>
</gene>
<keyword evidence="1" id="KW-0732">Signal</keyword>
<organism evidence="3 4">
    <name type="scientific">Rhodoglobus aureus</name>
    <dbReference type="NCBI Taxonomy" id="191497"/>
    <lineage>
        <taxon>Bacteria</taxon>
        <taxon>Bacillati</taxon>
        <taxon>Actinomycetota</taxon>
        <taxon>Actinomycetes</taxon>
        <taxon>Micrococcales</taxon>
        <taxon>Microbacteriaceae</taxon>
        <taxon>Rhodoglobus</taxon>
    </lineage>
</organism>
<proteinExistence type="predicted"/>
<keyword evidence="4" id="KW-1185">Reference proteome</keyword>
<dbReference type="Pfam" id="PF13845">
    <property type="entry name" value="Septum_form"/>
    <property type="match status" value="1"/>
</dbReference>